<keyword evidence="2" id="KW-1133">Transmembrane helix</keyword>
<reference evidence="4" key="1">
    <citation type="journal article" date="2007" name="Nature">
        <title>The grapevine genome sequence suggests ancestral hexaploidization in major angiosperm phyla.</title>
        <authorList>
            <consortium name="The French-Italian Public Consortium for Grapevine Genome Characterization."/>
            <person name="Jaillon O."/>
            <person name="Aury J.-M."/>
            <person name="Noel B."/>
            <person name="Policriti A."/>
            <person name="Clepet C."/>
            <person name="Casagrande A."/>
            <person name="Choisne N."/>
            <person name="Aubourg S."/>
            <person name="Vitulo N."/>
            <person name="Jubin C."/>
            <person name="Vezzi A."/>
            <person name="Legeai F."/>
            <person name="Hugueney P."/>
            <person name="Dasilva C."/>
            <person name="Horner D."/>
            <person name="Mica E."/>
            <person name="Jublot D."/>
            <person name="Poulain J."/>
            <person name="Bruyere C."/>
            <person name="Billault A."/>
            <person name="Segurens B."/>
            <person name="Gouyvenoux M."/>
            <person name="Ugarte E."/>
            <person name="Cattonaro F."/>
            <person name="Anthouard V."/>
            <person name="Vico V."/>
            <person name="Del Fabbro C."/>
            <person name="Alaux M."/>
            <person name="Di Gaspero G."/>
            <person name="Dumas V."/>
            <person name="Felice N."/>
            <person name="Paillard S."/>
            <person name="Juman I."/>
            <person name="Moroldo M."/>
            <person name="Scalabrin S."/>
            <person name="Canaguier A."/>
            <person name="Le Clainche I."/>
            <person name="Malacrida G."/>
            <person name="Durand E."/>
            <person name="Pesole G."/>
            <person name="Laucou V."/>
            <person name="Chatelet P."/>
            <person name="Merdinoglu D."/>
            <person name="Delledonne M."/>
            <person name="Pezzotti M."/>
            <person name="Lecharny A."/>
            <person name="Scarpelli C."/>
            <person name="Artiguenave F."/>
            <person name="Pe M.E."/>
            <person name="Valle G."/>
            <person name="Morgante M."/>
            <person name="Caboche M."/>
            <person name="Adam-Blondon A.-F."/>
            <person name="Weissenbach J."/>
            <person name="Quetier F."/>
            <person name="Wincker P."/>
        </authorList>
    </citation>
    <scope>NUCLEOTIDE SEQUENCE [LARGE SCALE GENOMIC DNA]</scope>
    <source>
        <strain evidence="4">cv. Pinot noir / PN40024</strain>
    </source>
</reference>
<evidence type="ECO:0000256" key="2">
    <source>
        <dbReference type="SAM" id="Phobius"/>
    </source>
</evidence>
<feature type="region of interest" description="Disordered" evidence="1">
    <location>
        <begin position="309"/>
        <end position="331"/>
    </location>
</feature>
<evidence type="ECO:0000313" key="3">
    <source>
        <dbReference type="EMBL" id="CBI31416.3"/>
    </source>
</evidence>
<evidence type="ECO:0008006" key="5">
    <source>
        <dbReference type="Google" id="ProtNLM"/>
    </source>
</evidence>
<dbReference type="Pfam" id="PF07795">
    <property type="entry name" value="DUF1635"/>
    <property type="match status" value="1"/>
</dbReference>
<dbReference type="Proteomes" id="UP000009183">
    <property type="component" value="Chromosome 13"/>
</dbReference>
<organism evidence="3 4">
    <name type="scientific">Vitis vinifera</name>
    <name type="common">Grape</name>
    <dbReference type="NCBI Taxonomy" id="29760"/>
    <lineage>
        <taxon>Eukaryota</taxon>
        <taxon>Viridiplantae</taxon>
        <taxon>Streptophyta</taxon>
        <taxon>Embryophyta</taxon>
        <taxon>Tracheophyta</taxon>
        <taxon>Spermatophyta</taxon>
        <taxon>Magnoliopsida</taxon>
        <taxon>eudicotyledons</taxon>
        <taxon>Gunneridae</taxon>
        <taxon>Pentapetalae</taxon>
        <taxon>rosids</taxon>
        <taxon>Vitales</taxon>
        <taxon>Vitaceae</taxon>
        <taxon>Viteae</taxon>
        <taxon>Vitis</taxon>
    </lineage>
</organism>
<dbReference type="eggNOG" id="ENOG502RYAZ">
    <property type="taxonomic scope" value="Eukaryota"/>
</dbReference>
<dbReference type="PaxDb" id="29760-VIT_13s0019g04880.t01"/>
<dbReference type="InParanoid" id="D7TM49"/>
<dbReference type="ExpressionAtlas" id="D7TM49">
    <property type="expression patterns" value="baseline and differential"/>
</dbReference>
<dbReference type="OMA" id="WPYNYYL"/>
<dbReference type="EMBL" id="FN595998">
    <property type="protein sequence ID" value="CBI31416.3"/>
    <property type="molecule type" value="Genomic_DNA"/>
</dbReference>
<dbReference type="AlphaFoldDB" id="D7TM49"/>
<dbReference type="HOGENOM" id="CLU_070943_2_0_1"/>
<feature type="compositionally biased region" description="Polar residues" evidence="1">
    <location>
        <begin position="203"/>
        <end position="212"/>
    </location>
</feature>
<dbReference type="OrthoDB" id="1926156at2759"/>
<protein>
    <recommendedName>
        <fullName evidence="5">Protein enabled-like</fullName>
    </recommendedName>
</protein>
<keyword evidence="2" id="KW-0472">Membrane</keyword>
<name>D7TM49_VITVI</name>
<evidence type="ECO:0000256" key="1">
    <source>
        <dbReference type="SAM" id="MobiDB-lite"/>
    </source>
</evidence>
<dbReference type="InterPro" id="IPR012862">
    <property type="entry name" value="DUF1635"/>
</dbReference>
<gene>
    <name evidence="3" type="ordered locus">VIT_13s0019g04880</name>
</gene>
<sequence length="331" mass="37107">MYKTFLNVGYFFFFFNTSSTLGFLAFVYPLAFCAFVQPPMSHEVKRQGIFDIKLVQFIIRIETTSYTGLSPFFSVSSSLSCGRIHTIAMEDQCSTPSWVYCQQEEDIEELKHTLLCTTLELETTVLSAQEEIRRREYEVIRINDLLSRTIKERDEAQARCQKLMLEKLIMLQNQQEAAAAAAPPLSAGTCSSDDEQRGGDSYNGFSPSNSDEYISLSPRKEPISQPQANLKLLAEKPLPEKGKLLQAVLEAGPLLQTLLLAGPLPQWQHPPPQLDSIEIPPVAIPSPPTPPLLHPDSCVNVNASFCKKRGQAPYEDSESSPNKKYQRVVHH</sequence>
<dbReference type="PANTHER" id="PTHR33431:SF2">
    <property type="entry name" value="CAMP-DEPENDENT PROTEIN KINASE CATALYTIC SUBUNIT-LIKE"/>
    <property type="match status" value="1"/>
</dbReference>
<proteinExistence type="predicted"/>
<accession>D7TM49</accession>
<dbReference type="PANTHER" id="PTHR33431">
    <property type="entry name" value="ENABLED-LIKE PROTEIN (DUF1635)"/>
    <property type="match status" value="1"/>
</dbReference>
<feature type="region of interest" description="Disordered" evidence="1">
    <location>
        <begin position="183"/>
        <end position="216"/>
    </location>
</feature>
<evidence type="ECO:0000313" key="4">
    <source>
        <dbReference type="Proteomes" id="UP000009183"/>
    </source>
</evidence>
<keyword evidence="2" id="KW-0812">Transmembrane</keyword>
<feature type="transmembrane region" description="Helical" evidence="2">
    <location>
        <begin position="12"/>
        <end position="36"/>
    </location>
</feature>
<keyword evidence="4" id="KW-1185">Reference proteome</keyword>